<accession>A0A6L2L019</accession>
<sequence length="195" mass="21901">MVTWTVEYENLSKHVPNPDSLLEFAKNVIKYDKTRLNPTLVIEAAQKVGNDIKIPQLHMGPWSLNLVVVSDDDDKKISLWQKTGQCTGAFLPSGLITTVTKLSKRMLKISLILLPLSPRFVLFICFFVNVLNNSGDFMEEIEAANKEAVESLQSLWFPEIASNNIKTTNVLRDSRDRMTLGVNFAESSMIHAGFS</sequence>
<gene>
    <name evidence="2" type="ORF">Tci_026537</name>
</gene>
<proteinExistence type="predicted"/>
<organism evidence="2">
    <name type="scientific">Tanacetum cinerariifolium</name>
    <name type="common">Dalmatian daisy</name>
    <name type="synonym">Chrysanthemum cinerariifolium</name>
    <dbReference type="NCBI Taxonomy" id="118510"/>
    <lineage>
        <taxon>Eukaryota</taxon>
        <taxon>Viridiplantae</taxon>
        <taxon>Streptophyta</taxon>
        <taxon>Embryophyta</taxon>
        <taxon>Tracheophyta</taxon>
        <taxon>Spermatophyta</taxon>
        <taxon>Magnoliopsida</taxon>
        <taxon>eudicotyledons</taxon>
        <taxon>Gunneridae</taxon>
        <taxon>Pentapetalae</taxon>
        <taxon>asterids</taxon>
        <taxon>campanulids</taxon>
        <taxon>Asterales</taxon>
        <taxon>Asteraceae</taxon>
        <taxon>Asteroideae</taxon>
        <taxon>Anthemideae</taxon>
        <taxon>Anthemidinae</taxon>
        <taxon>Tanacetum</taxon>
    </lineage>
</organism>
<feature type="transmembrane region" description="Helical" evidence="1">
    <location>
        <begin position="111"/>
        <end position="131"/>
    </location>
</feature>
<name>A0A6L2L019_TANCI</name>
<protein>
    <submittedName>
        <fullName evidence="2">Putative START-like domain-containing protein</fullName>
    </submittedName>
</protein>
<dbReference type="Gene3D" id="3.30.530.20">
    <property type="match status" value="1"/>
</dbReference>
<evidence type="ECO:0000256" key="1">
    <source>
        <dbReference type="SAM" id="Phobius"/>
    </source>
</evidence>
<dbReference type="AlphaFoldDB" id="A0A6L2L019"/>
<keyword evidence="1" id="KW-0472">Membrane</keyword>
<reference evidence="2" key="1">
    <citation type="journal article" date="2019" name="Sci. Rep.">
        <title>Draft genome of Tanacetum cinerariifolium, the natural source of mosquito coil.</title>
        <authorList>
            <person name="Yamashiro T."/>
            <person name="Shiraishi A."/>
            <person name="Satake H."/>
            <person name="Nakayama K."/>
        </authorList>
    </citation>
    <scope>NUCLEOTIDE SEQUENCE</scope>
</reference>
<comment type="caution">
    <text evidence="2">The sequence shown here is derived from an EMBL/GenBank/DDBJ whole genome shotgun (WGS) entry which is preliminary data.</text>
</comment>
<dbReference type="EMBL" id="BKCJ010003350">
    <property type="protein sequence ID" value="GEU54559.1"/>
    <property type="molecule type" value="Genomic_DNA"/>
</dbReference>
<evidence type="ECO:0000313" key="2">
    <source>
        <dbReference type="EMBL" id="GEU54559.1"/>
    </source>
</evidence>
<keyword evidence="1" id="KW-1133">Transmembrane helix</keyword>
<dbReference type="InterPro" id="IPR023393">
    <property type="entry name" value="START-like_dom_sf"/>
</dbReference>
<keyword evidence="1" id="KW-0812">Transmembrane</keyword>